<dbReference type="InterPro" id="IPR056741">
    <property type="entry name" value="BLTP1_M"/>
</dbReference>
<dbReference type="Pfam" id="PF25039">
    <property type="entry name" value="BLTP1_M"/>
    <property type="match status" value="3"/>
</dbReference>
<feature type="region of interest" description="Disordered" evidence="1">
    <location>
        <begin position="2637"/>
        <end position="2666"/>
    </location>
</feature>
<feature type="compositionally biased region" description="Low complexity" evidence="1">
    <location>
        <begin position="3621"/>
        <end position="3636"/>
    </location>
</feature>
<accession>T1J6C2</accession>
<evidence type="ECO:0000259" key="3">
    <source>
        <dbReference type="SMART" id="SM01220"/>
    </source>
</evidence>
<feature type="compositionally biased region" description="Polar residues" evidence="1">
    <location>
        <begin position="4236"/>
        <end position="4250"/>
    </location>
</feature>
<feature type="transmembrane region" description="Helical" evidence="2">
    <location>
        <begin position="77"/>
        <end position="96"/>
    </location>
</feature>
<keyword evidence="2" id="KW-1133">Transmembrane helix</keyword>
<feature type="compositionally biased region" description="Polar residues" evidence="1">
    <location>
        <begin position="3637"/>
        <end position="3647"/>
    </location>
</feature>
<feature type="compositionally biased region" description="Polar residues" evidence="1">
    <location>
        <begin position="4334"/>
        <end position="4346"/>
    </location>
</feature>
<feature type="region of interest" description="Disordered" evidence="1">
    <location>
        <begin position="4274"/>
        <end position="4293"/>
    </location>
</feature>
<feature type="transmembrane region" description="Helical" evidence="2">
    <location>
        <begin position="36"/>
        <end position="56"/>
    </location>
</feature>
<dbReference type="EMBL" id="AFFK01021606">
    <property type="status" value="NOT_ANNOTATED_CDS"/>
    <property type="molecule type" value="Genomic_DNA"/>
</dbReference>
<feature type="compositionally biased region" description="Low complexity" evidence="1">
    <location>
        <begin position="1274"/>
        <end position="1290"/>
    </location>
</feature>
<dbReference type="Proteomes" id="UP000014500">
    <property type="component" value="Unassembled WGS sequence"/>
</dbReference>
<feature type="compositionally biased region" description="Basic and acidic residues" evidence="1">
    <location>
        <begin position="1981"/>
        <end position="2001"/>
    </location>
</feature>
<dbReference type="Pfam" id="PF20413">
    <property type="entry name" value="BLTP1_N"/>
    <property type="match status" value="1"/>
</dbReference>
<feature type="compositionally biased region" description="Polar residues" evidence="1">
    <location>
        <begin position="2350"/>
        <end position="2375"/>
    </location>
</feature>
<dbReference type="InterPro" id="IPR047104">
    <property type="entry name" value="BLTP1_N"/>
</dbReference>
<dbReference type="EnsemblMetazoa" id="SMAR009191-RA">
    <property type="protein sequence ID" value="SMAR009191-PA"/>
    <property type="gene ID" value="SMAR009191"/>
</dbReference>
<feature type="domain" description="Bridge-like lipid transfer protein family member 1 C-terminal" evidence="3">
    <location>
        <begin position="4337"/>
        <end position="4930"/>
    </location>
</feature>
<dbReference type="STRING" id="126957.T1J6C2"/>
<evidence type="ECO:0000256" key="1">
    <source>
        <dbReference type="SAM" id="MobiDB-lite"/>
    </source>
</evidence>
<dbReference type="InterPro" id="IPR056742">
    <property type="entry name" value="BLTP1_C"/>
</dbReference>
<feature type="compositionally biased region" description="Basic and acidic residues" evidence="1">
    <location>
        <begin position="3814"/>
        <end position="3831"/>
    </location>
</feature>
<feature type="compositionally biased region" description="Low complexity" evidence="1">
    <location>
        <begin position="2269"/>
        <end position="2279"/>
    </location>
</feature>
<reference evidence="4" key="2">
    <citation type="submission" date="2015-02" db="UniProtKB">
        <authorList>
            <consortium name="EnsemblMetazoa"/>
        </authorList>
    </citation>
    <scope>IDENTIFICATION</scope>
</reference>
<name>T1J6C2_STRMM</name>
<keyword evidence="2" id="KW-0472">Membrane</keyword>
<feature type="compositionally biased region" description="Basic and acidic residues" evidence="1">
    <location>
        <begin position="4734"/>
        <end position="4745"/>
    </location>
</feature>
<feature type="compositionally biased region" description="Polar residues" evidence="1">
    <location>
        <begin position="1258"/>
        <end position="1273"/>
    </location>
</feature>
<evidence type="ECO:0000313" key="5">
    <source>
        <dbReference type="Proteomes" id="UP000014500"/>
    </source>
</evidence>
<feature type="compositionally biased region" description="Low complexity" evidence="1">
    <location>
        <begin position="3713"/>
        <end position="3728"/>
    </location>
</feature>
<feature type="region of interest" description="Disordered" evidence="1">
    <location>
        <begin position="4308"/>
        <end position="4346"/>
    </location>
</feature>
<dbReference type="OMA" id="MRHELRH"/>
<feature type="region of interest" description="Disordered" evidence="1">
    <location>
        <begin position="3589"/>
        <end position="3647"/>
    </location>
</feature>
<dbReference type="GO" id="GO:0048488">
    <property type="term" value="P:synaptic vesicle endocytosis"/>
    <property type="evidence" value="ECO:0007669"/>
    <property type="project" value="TreeGrafter"/>
</dbReference>
<feature type="region of interest" description="Disordered" evidence="1">
    <location>
        <begin position="2346"/>
        <end position="2384"/>
    </location>
</feature>
<evidence type="ECO:0000256" key="2">
    <source>
        <dbReference type="SAM" id="Phobius"/>
    </source>
</evidence>
<dbReference type="PhylomeDB" id="T1J6C2"/>
<protein>
    <recommendedName>
        <fullName evidence="3">Bridge-like lipid transfer protein family member 1 C-terminal domain-containing protein</fullName>
    </recommendedName>
</protein>
<dbReference type="eggNOG" id="KOG3596">
    <property type="taxonomic scope" value="Eukaryota"/>
</dbReference>
<organism evidence="4 5">
    <name type="scientific">Strigamia maritima</name>
    <name type="common">European centipede</name>
    <name type="synonym">Geophilus maritimus</name>
    <dbReference type="NCBI Taxonomy" id="126957"/>
    <lineage>
        <taxon>Eukaryota</taxon>
        <taxon>Metazoa</taxon>
        <taxon>Ecdysozoa</taxon>
        <taxon>Arthropoda</taxon>
        <taxon>Myriapoda</taxon>
        <taxon>Chilopoda</taxon>
        <taxon>Pleurostigmophora</taxon>
        <taxon>Geophilomorpha</taxon>
        <taxon>Linotaeniidae</taxon>
        <taxon>Strigamia</taxon>
    </lineage>
</organism>
<feature type="compositionally biased region" description="Low complexity" evidence="1">
    <location>
        <begin position="2646"/>
        <end position="2657"/>
    </location>
</feature>
<feature type="region of interest" description="Disordered" evidence="1">
    <location>
        <begin position="2240"/>
        <end position="2287"/>
    </location>
</feature>
<keyword evidence="5" id="KW-1185">Reference proteome</keyword>
<feature type="region of interest" description="Disordered" evidence="1">
    <location>
        <begin position="4236"/>
        <end position="4255"/>
    </location>
</feature>
<dbReference type="HOGENOM" id="CLU_000118_0_0_1"/>
<sequence length="4943" mass="553914">MNSNVDKNGLLYANSPQPWNSSSFANLDDITLDSSLAWLLCALLSAMILVIYITYYNSRVVGYVLTKFINSFFIGKYGYFKIGSFSVSVLSGKVMYRDVAYITPDYSVRIQDGWLIFRWWRTYVKRDISEDLSHSDTRLSLLLNGLEVHFYNRSSVYARLEQLFGLEQQIFPPDNETERNTYEGTLKGPTAASRKGVLWRDLIPVIKVDISCGRLVFGNRLLPNTLLLNVEEAHIVYTTKPASSRLDPFMHVTKCKAENFKVILAPSPKYTGLVDEPPRFMGEGFVVSQANRVDLYYYMDEPGIEPEEPELVQLANGDIIPQRTSPAWGLEVKCGKGTDFSYGPWADRQREELYKFFFPQDYQEMQVTQMAKPGELRQATAFDIRLSTLADATIDILFSKNKETNAIHMNVGPGSYLEVTIPWVMTEQGFTSRINGQLLHVDATTSLQYRSLLANETIEFDIKVNYPLRWNAHQDWMCNLTGCKATVFFIYEHKNYFQDLMNDWASKSPPDLLKFVPYTWHFNILLKEFEIIVLANEYNWVDCSSHNPENSHLALCGEVFDLSFDLQFVDFLPKTVPFKFWIQGESVDLALFLPEVNTSQKMFLALSNNTKFINRDGTTNQKTGTDKKWRNVACKDNNWIDCWTVPIVALSIGYTYHPVPPVKHLSHDLNFTTPEKEEILLLPIRPPVGEESGRRKDVKKVPENFDPTTLDADKINLELEIGPSVLFLYGSVLKSLVHIKENYLGEDLKFVDFDTSSKTTTPSKHNETFDDNEVVVAKDFDSRVYRPLDITVSITMHDIQGHLVLNCSENDPPCPSLYLERFGFEMHKTYQETMMQMLLSPLILSVTDKYERNNSHNHLKNGHIALSGLQVRGHAMFSNEGRSLDDETLEYGWLIEVQIGDITGRITTPQVYQIILGIETFIFLAEDVENSLQHPIPYKFCQHQLPQTQCAESTDELFCPTVDEIKYRMIRLAVDAVDLHLVEVGTACNIQLYPLRLSTCNLHGNDTRAGITLLIQNINLKQYITTNVQLNQTGNINSHSLNQPQQRDHWLEVGGCTLGPVTIESVQAQIHPEMHIIQDEFLKLHDKKTKCLWFLWPSDLNLSPPQLRGKCGCVGGCRFLRNNRNGQNFFHPTATDEANGINSALFRIFNSDLVDPGYGQSILHESQLVFGLPGIENDGSNSTEGHFHRYYSHVGRPSPSSILLDGCSQRHASDSCDTLLTDRELASSNENIKNAASRQNSYDTTTSSMVSIQDNNKINSLSESTSGPNTTFRESSVASNTLSSSNNTTEEASRTQDTTLMPVSSSVGSFLEDHRPGRKDSLVSESKLSIDCPSPNMSNQFQTSVPSLVSLPTNGNVCLESRNSLNGHQSLVISKSSSRQSLGNGTWRSANFARSPDAVRRALSTGSDSAQSSEIFFSAEELGHLTPEDRLGLPHHATADHYYTIRRGTHEGKRSLQDIQEQSLQDSNPTLLHTAPEIGKDFRDGDTHSVSSTSFISALSSQEDLAMVDLHMQLNRPITESPLLMSCYNCHMTKVYCNHWYEPPPLPHVIPQQNNPNTQRDVPFTYFRTRWVPRFHRVSEGFTSIRLVDKNVNTCKSSPPPAPSTKHPQTDVWDFSTSGNHCQNRVHKETSAPDERVWSGNSNMSKTTMMIKLKGDVDVFISPLMLEATQRFIEVITPTLSNLHPLSIVNHIHYQCSNKVQAMNHLKKEKYMQVAQLREAKKSTSTSKRLSGQVSPSSSTYEEMQLSQMQAFVHVKKINICVLQASIVEEVISFSALDNIHDLTCVSLLAVCFENLSGQLYLSSQAKKVIQTFSDDSPDSSLRVKTKETNLKKSKNDWFSTEPITIETSQVQQEEQVLSFDVNKVHMQLRRLKNSSSVLKEALLTVISKQHSKVFFTFEKLMSPLPLSNSSVERDRVDAFGLHDPNDDERMGFNMFECGLEDFGIKMVKRVGFGSNQTRERDSVETLTSSPLMSAEGEGDANVRREKEPEPHNDCEECRAGGDDVKPTTHAKRMKEDTSSCMIELKMIWFNFAAPPHTPNTRKIDFTRLDWHLLSTATPAINSWMNPSDRLFVSVKKLSRETEHRQNAVMACLMTEALDVQGIHMPVKDKYHKMTPLAKTIREDPSCQLLLVLQRYLSMASLSTIEENTRGDLVPPLIVLRKGLLSVSRQWKNVLYMPILVEQKYKLRKHIRPLVSFALPLVESIQNINEDLDLSLDDCEVTDEKTLLLKAEGGSLGGLAQSSNVGLPPSECSRDSDSESDTQPDVTEGAMSSGSASAMQRKRLPSYVPRSSRASIAFPVPMPANMFESPGRLGVTVGGTQYFGSAFPRVGLSKLLSQQQIHAKAKHNESNYSLHSEARSISSVDPNLPSSSLGTPQRCPPENQQEDEDLYNWMVRQQDYMHGNVNETEKMAAFSVGLESNMNTLTTEHSGDDEPIQNCPSPTLNVAPLTAQLADAHVIFHPLLSVLGVHSQIPGTSIGKKFGPNISVYGYLEIMKIDIVESDFSHKNRRRNFKLSQERSGKFFIDTHQETPAFVCERLITEVELREVKDLERARIEEAVESMDKKSSQHTIIFSSGNGLKKHTTTVVHFSLNVAYISQQVNMPLIRLLHQFFSMYQNAKETQMELKENRPSFHKENFMGHKKQDSSSGSESQPDPSKGLYPPVMAEATPVNPKDTVVNIKPPVVNGTTSAATTVASRRPQSLTQRLRVSSKGYTNLNERASSPLSLNLSESVGVDVTDLSVASEKTLVEQLKENMPKCWRNMYYLLDLYGTMPETKTISNRVPVVPADVSEGYKGNGKYEPLKEHKIDIEESSKDAVDGEQMSGKKTQSSLSASSKLTVFKRSVVVRDRVPVVVFGVVKIHRTRLLATLSGLKLESELAHLHSSVSYKERSRGTTKKWTESSVTGHLGHSRIILLEGIPPNLHRTIDDLDGAATRSPKLFREASIDQQNEPQLKQRLLKPIVVQFSIILDSLAIGAALLPSLQAQYRMDQITSSGVTGSKAKFVVNLPKHTLSFATKVQTSEANLPSSASIDLPPVHLSAEYIQSSHNPKQETWDANFADGVVLRQGGYLSAVAEIGAFEHSLTTDLLNHLVFVQKVFMKEVNEVVQKMSGADKPVPLWGDETKAPSTYQLLYTLELRLKGIQITATTPTNSALRLETGALELQLSNRVQNMGAGRKKNNLATAKLFGKAHVDVNLSLGQLLKNALFEEAEPEFQQFAYFKTRIALRNALQDEMITTQNYDKEAVLITLNRPLIYIQPVALDKAVIVWLNYKNAYEYWNEQRASLNKEARETQKERVLTATQQVFEKVPPISQLSSQSLGTLFLQLTIDDMGICLPLSPDTGLNLSRQTYDTDPRGACVVTLESTRISACSSGSLVSKGKFSGLCIRFADDFETSLDDWKPDPNDSNIMNLCIVSEGTYEVCSRTVVNQKPENAKWILNVQWQMEGVDIHIDNSIGKELSSLATTLTSLTGTEEDREVVEMEYDIGDQTDGQSVVSQDSVILRKPNQVLEGVPGFPFDNDMDAKKRSRLIEKEMNEQAKTVNDLRTLGASQSTIEQEIRRLHELEAAVFNDFRRDVIKKLRRQSVRDKLGLGSKSSSHMRSKSIVIPHSPSTDDNFSNIPSPLGTSLSPSSMDSSPTHGHTRTISFDATNLTRASFNEKEVKKHTPVSLVNSGLSVRDGSFLLDDIPFSNVLASGPHVKRAASFPTGAEPASSNSNDSSPNTNTTQSELATDSDFDVFSPLRVRDDMRDQLSALQQIRMPESIVPTVVQDRKPVSAQPSVTPGKQSILSEPNIDFELDVKVLINSGKCVLHSKDPARDEERNKSFRKERSFSNSTFEFPTSPGNRKKSNNARPATSATKTKYLSAPVQMADFTVFLIPGLDVKVHYNSKTICTDSPGTAIQGDVTSQDLNKLTEIQALTGQKKLGMKKASLFAWITLQGIPEECVITPQILDFLEQTLEPIPILPLKTNPLQTETVFGQDAASAASTFTTPATYAYASFPVDVTVYFRMQPSALRFSCLPVSRVECLLCLPSLDLVFSSKRAEDENLTSEFGSSLPVPKQKGAGDGGDSNRRDSLNQQHPFSTLADPSQAAVGGLSVTGCLEDFSLYIFHPYGGKKVGISVTPKDLSSESSPLNDTERKDSLSLQVEFVKVNISRSRKTNVSIEGSTPNQPKVSSRFPDQKSAIIRFSAICDIGSASFKYDMRRLTEILAFPKAWYRRSIVRRLFLGDQSSAAVYSDQESMENSNTPNSPLMADSMGTKAEVFNFSPINRSATSNDESLPISPSLISRHSIGDQETRDKLHLNLESGSKLRRRGFASPETPRSSQHKRRDEQSITASSTPFHLGKSSSSWETLVLFAVNLSKLNVHMNMGNVMGNTMWTTRDTILQGRLSIGSSGHKNMIVSMGLGGSSLDAKGGIVGGTIELSQIDAYVHIKEDPGMEPDHTFGMKLFALEARLDYMGTSMLMGRVSSLDVTLRDEWRVNVDQTLDPGMHPTKRPALIFIHGDLSWDQLQLIISKSTTADLLKMFTKLEEFFTQQFKSSKRVFSSLQPRAPRHGGRRGHFNTRTTKKKTNEGIKLKEIEARHHRHWQKVLTKVSGMQLATLPCPLPRHGTILGGTMELHGNHISLACFHDINFRAKHWALFSLKEPSISFATEAQSVIGSSVIDTHIVQNLSVSLGHNVTEHTQHHNMATVCRISRNFLFPPQFRTMKEWFHYAFFVSELDEVDRFPSLERDRSDSVTMERQHQRSSSKGQDFNHAMEMIFSLPTLQFHLKTEHMQPELTPDHSNEIKPKVECTFVTEFEDHIFVTVDAEAFFFLHDLITAYIKEKDRTVERAMAQTPDGDGERKRNKVADSFQKDWRNYECKTWHLEPTVRLLSWAGKGIEPYGVDYILHKLGFSHARITIPKWLQRGTMDPLDKILSVLMGKMVDVVREEKSAQAPYTR</sequence>
<feature type="region of interest" description="Disordered" evidence="1">
    <location>
        <begin position="1958"/>
        <end position="2001"/>
    </location>
</feature>
<dbReference type="SMART" id="SM01220">
    <property type="entry name" value="FSA_C"/>
    <property type="match status" value="1"/>
</dbReference>
<dbReference type="PANTHER" id="PTHR31640">
    <property type="entry name" value="TRANSMEMBRANE PROTEIN KIAA1109"/>
    <property type="match status" value="1"/>
</dbReference>
<reference evidence="5" key="1">
    <citation type="submission" date="2011-05" db="EMBL/GenBank/DDBJ databases">
        <authorList>
            <person name="Richards S.R."/>
            <person name="Qu J."/>
            <person name="Jiang H."/>
            <person name="Jhangiani S.N."/>
            <person name="Agravi P."/>
            <person name="Goodspeed R."/>
            <person name="Gross S."/>
            <person name="Mandapat C."/>
            <person name="Jackson L."/>
            <person name="Mathew T."/>
            <person name="Pu L."/>
            <person name="Thornton R."/>
            <person name="Saada N."/>
            <person name="Wilczek-Boney K.B."/>
            <person name="Lee S."/>
            <person name="Kovar C."/>
            <person name="Wu Y."/>
            <person name="Scherer S.E."/>
            <person name="Worley K.C."/>
            <person name="Muzny D.M."/>
            <person name="Gibbs R."/>
        </authorList>
    </citation>
    <scope>NUCLEOTIDE SEQUENCE</scope>
    <source>
        <strain evidence="5">Brora</strain>
    </source>
</reference>
<dbReference type="InterPro" id="IPR033616">
    <property type="entry name" value="BLTP1"/>
</dbReference>
<feature type="region of interest" description="Disordered" evidence="1">
    <location>
        <begin position="4049"/>
        <end position="4087"/>
    </location>
</feature>
<feature type="compositionally biased region" description="Polar residues" evidence="1">
    <location>
        <begin position="3610"/>
        <end position="3620"/>
    </location>
</feature>
<dbReference type="PANTHER" id="PTHR31640:SF1">
    <property type="entry name" value="BRIDGE-LIKE LIPID TRANSFER PROTEIN FAMILY MEMBER 1"/>
    <property type="match status" value="1"/>
</dbReference>
<evidence type="ECO:0000313" key="4">
    <source>
        <dbReference type="EnsemblMetazoa" id="SMAR009191-PA"/>
    </source>
</evidence>
<feature type="compositionally biased region" description="Polar residues" evidence="1">
    <location>
        <begin position="3832"/>
        <end position="3844"/>
    </location>
</feature>
<feature type="region of interest" description="Disordered" evidence="1">
    <location>
        <begin position="4734"/>
        <end position="4753"/>
    </location>
</feature>
<proteinExistence type="predicted"/>
<dbReference type="Pfam" id="PF25040">
    <property type="entry name" value="BLTP1_C"/>
    <property type="match status" value="2"/>
</dbReference>
<keyword evidence="2" id="KW-0812">Transmembrane</keyword>
<dbReference type="GO" id="GO:0098793">
    <property type="term" value="C:presynapse"/>
    <property type="evidence" value="ECO:0007669"/>
    <property type="project" value="GOC"/>
</dbReference>
<feature type="region of interest" description="Disordered" evidence="1">
    <location>
        <begin position="3814"/>
        <end position="3859"/>
    </location>
</feature>
<feature type="region of interest" description="Disordered" evidence="1">
    <location>
        <begin position="1258"/>
        <end position="1302"/>
    </location>
</feature>
<feature type="region of interest" description="Disordered" evidence="1">
    <location>
        <begin position="3703"/>
        <end position="3732"/>
    </location>
</feature>